<organism evidence="2 3">
    <name type="scientific">Lichenicola cladoniae</name>
    <dbReference type="NCBI Taxonomy" id="1484109"/>
    <lineage>
        <taxon>Bacteria</taxon>
        <taxon>Pseudomonadati</taxon>
        <taxon>Pseudomonadota</taxon>
        <taxon>Alphaproteobacteria</taxon>
        <taxon>Acetobacterales</taxon>
        <taxon>Acetobacteraceae</taxon>
        <taxon>Lichenicola</taxon>
    </lineage>
</organism>
<dbReference type="Gene3D" id="3.90.79.10">
    <property type="entry name" value="Nucleoside Triphosphate Pyrophosphohydrolase"/>
    <property type="match status" value="1"/>
</dbReference>
<feature type="domain" description="Nudix hydrolase" evidence="1">
    <location>
        <begin position="111"/>
        <end position="252"/>
    </location>
</feature>
<dbReference type="Pfam" id="PF00293">
    <property type="entry name" value="NUDIX"/>
    <property type="match status" value="1"/>
</dbReference>
<dbReference type="KEGG" id="lck:HN018_11330"/>
<dbReference type="AlphaFoldDB" id="A0A6M8HQK1"/>
<proteinExistence type="predicted"/>
<dbReference type="PROSITE" id="PS51462">
    <property type="entry name" value="NUDIX"/>
    <property type="match status" value="1"/>
</dbReference>
<dbReference type="InterPro" id="IPR000086">
    <property type="entry name" value="NUDIX_hydrolase_dom"/>
</dbReference>
<dbReference type="RefSeq" id="WP_171835492.1">
    <property type="nucleotide sequence ID" value="NZ_CP053708.1"/>
</dbReference>
<dbReference type="SUPFAM" id="SSF55811">
    <property type="entry name" value="Nudix"/>
    <property type="match status" value="1"/>
</dbReference>
<evidence type="ECO:0000259" key="1">
    <source>
        <dbReference type="PROSITE" id="PS51462"/>
    </source>
</evidence>
<reference evidence="2 3" key="1">
    <citation type="journal article" date="2014" name="World J. Microbiol. Biotechnol.">
        <title>Biodiversity and physiological characteristics of Antarctic and Arctic lichens-associated bacteria.</title>
        <authorList>
            <person name="Lee Y.M."/>
            <person name="Kim E.H."/>
            <person name="Lee H.K."/>
            <person name="Hong S.G."/>
        </authorList>
    </citation>
    <scope>NUCLEOTIDE SEQUENCE [LARGE SCALE GENOMIC DNA]</scope>
    <source>
        <strain evidence="2 3">PAMC 26569</strain>
    </source>
</reference>
<dbReference type="GO" id="GO:0003824">
    <property type="term" value="F:catalytic activity"/>
    <property type="evidence" value="ECO:0007669"/>
    <property type="project" value="UniProtKB-ARBA"/>
</dbReference>
<dbReference type="Proteomes" id="UP000500767">
    <property type="component" value="Chromosome"/>
</dbReference>
<name>A0A6M8HQK1_9PROT</name>
<evidence type="ECO:0000313" key="3">
    <source>
        <dbReference type="Proteomes" id="UP000500767"/>
    </source>
</evidence>
<dbReference type="EMBL" id="CP053708">
    <property type="protein sequence ID" value="QKE90545.1"/>
    <property type="molecule type" value="Genomic_DNA"/>
</dbReference>
<keyword evidence="3" id="KW-1185">Reference proteome</keyword>
<sequence>MTSPIAPFLRHLDACNNARLPGGRFPFLLGGIQVGWIPPHMAQELERRDVRNEAGRLILDDPLLLEPLGRELSQAGLFRFRAEPFDVRGEPDGPVLARLDRGALPSFGVLANGVHLNGLVERADGTHLWVGRRAANKQLDPNKLDHLVAGGVSAGYDIWTTLAKEGEEECSLPPELAREAVSVGTIDYAMARPEGLRRDRLHCFDLILPDSFRPVPNDDEVAEFMLIPIEEAFRLVRDTDEFKFNVTLVLIDLFLRRGLIDPATADGKLLRNYLNGSAPSA</sequence>
<accession>A0A6M8HQK1</accession>
<evidence type="ECO:0000313" key="2">
    <source>
        <dbReference type="EMBL" id="QKE90545.1"/>
    </source>
</evidence>
<dbReference type="CDD" id="cd03676">
    <property type="entry name" value="NUDIX_Tnr3_like"/>
    <property type="match status" value="1"/>
</dbReference>
<protein>
    <submittedName>
        <fullName evidence="2">NUDIX domain-containing protein</fullName>
    </submittedName>
</protein>
<gene>
    <name evidence="2" type="ORF">HN018_11330</name>
</gene>
<dbReference type="InterPro" id="IPR015797">
    <property type="entry name" value="NUDIX_hydrolase-like_dom_sf"/>
</dbReference>